<dbReference type="GO" id="GO:0016787">
    <property type="term" value="F:hydrolase activity"/>
    <property type="evidence" value="ECO:0007669"/>
    <property type="project" value="UniProtKB-KW"/>
</dbReference>
<feature type="domain" description="Amidohydrolase-related" evidence="1">
    <location>
        <begin position="8"/>
        <end position="278"/>
    </location>
</feature>
<keyword evidence="3" id="KW-1185">Reference proteome</keyword>
<sequence>MMTSQPLVDCHFHVFDAGVAVASARYRPSYAAPLTDWLAMAGVVGGAHGDPYGVVVQTSFLGTDNSMMLAALGRMPARLRGVAVVDPSVPDAGLTALDAAGVRGIRLNLYGDEGWRRIETAPWRGLFSRIAALGWHVELHTDNGDGATILSALDAAIGDAPAPIVLDHFGRPGAGGVADAVFDTARAVRERRPLWVKISAPYRLNGSLASPDLWQALTARWAEVAGADRLLWGSDWPWTNHEGPARADECRATMAWLATRPDLEDRLRWRNAAALYGFDIPG</sequence>
<dbReference type="Gene3D" id="3.20.20.140">
    <property type="entry name" value="Metal-dependent hydrolases"/>
    <property type="match status" value="1"/>
</dbReference>
<keyword evidence="2" id="KW-0378">Hydrolase</keyword>
<dbReference type="AlphaFoldDB" id="A0A316ERC5"/>
<dbReference type="PANTHER" id="PTHR35563">
    <property type="entry name" value="BARREL METAL-DEPENDENT HYDROLASE, PUTATIVE (AFU_ORTHOLOGUE AFUA_1G16240)-RELATED"/>
    <property type="match status" value="1"/>
</dbReference>
<comment type="caution">
    <text evidence="2">The sequence shown here is derived from an EMBL/GenBank/DDBJ whole genome shotgun (WGS) entry which is preliminary data.</text>
</comment>
<dbReference type="InterPro" id="IPR006680">
    <property type="entry name" value="Amidohydro-rel"/>
</dbReference>
<dbReference type="Proteomes" id="UP000245754">
    <property type="component" value="Unassembled WGS sequence"/>
</dbReference>
<name>A0A316ERC5_9BURK</name>
<evidence type="ECO:0000313" key="3">
    <source>
        <dbReference type="Proteomes" id="UP000245754"/>
    </source>
</evidence>
<reference evidence="2 3" key="1">
    <citation type="submission" date="2018-05" db="EMBL/GenBank/DDBJ databases">
        <title>Genomic Encyclopedia of Type Strains, Phase IV (KMG-V): Genome sequencing to study the core and pangenomes of soil and plant-associated prokaryotes.</title>
        <authorList>
            <person name="Whitman W."/>
        </authorList>
    </citation>
    <scope>NUCLEOTIDE SEQUENCE [LARGE SCALE GENOMIC DNA]</scope>
    <source>
        <strain evidence="2 3">SLV-132</strain>
    </source>
</reference>
<dbReference type="RefSeq" id="WP_244214568.1">
    <property type="nucleotide sequence ID" value="NZ_JACBYU010000003.1"/>
</dbReference>
<protein>
    <submittedName>
        <fullName evidence="2">Putative TIM-barrel fold metal-dependent hydrolase</fullName>
    </submittedName>
</protein>
<accession>A0A316ERC5</accession>
<evidence type="ECO:0000313" key="2">
    <source>
        <dbReference type="EMBL" id="PWK35034.1"/>
    </source>
</evidence>
<evidence type="ECO:0000259" key="1">
    <source>
        <dbReference type="Pfam" id="PF04909"/>
    </source>
</evidence>
<dbReference type="Pfam" id="PF04909">
    <property type="entry name" value="Amidohydro_2"/>
    <property type="match status" value="1"/>
</dbReference>
<dbReference type="InterPro" id="IPR052358">
    <property type="entry name" value="Aro_Compnd_Degr_Hydrolases"/>
</dbReference>
<organism evidence="2 3">
    <name type="scientific">Cupriavidus plantarum</name>
    <dbReference type="NCBI Taxonomy" id="942865"/>
    <lineage>
        <taxon>Bacteria</taxon>
        <taxon>Pseudomonadati</taxon>
        <taxon>Pseudomonadota</taxon>
        <taxon>Betaproteobacteria</taxon>
        <taxon>Burkholderiales</taxon>
        <taxon>Burkholderiaceae</taxon>
        <taxon>Cupriavidus</taxon>
    </lineage>
</organism>
<dbReference type="SUPFAM" id="SSF51556">
    <property type="entry name" value="Metallo-dependent hydrolases"/>
    <property type="match status" value="1"/>
</dbReference>
<proteinExistence type="predicted"/>
<gene>
    <name evidence="2" type="ORF">C7419_102309</name>
</gene>
<dbReference type="InterPro" id="IPR032466">
    <property type="entry name" value="Metal_Hydrolase"/>
</dbReference>
<dbReference type="EMBL" id="QGGT01000002">
    <property type="protein sequence ID" value="PWK35034.1"/>
    <property type="molecule type" value="Genomic_DNA"/>
</dbReference>
<dbReference type="PANTHER" id="PTHR35563:SF2">
    <property type="entry name" value="BARREL METAL-DEPENDENT HYDROLASE, PUTATIVE (AFU_ORTHOLOGUE AFUA_1G16240)-RELATED"/>
    <property type="match status" value="1"/>
</dbReference>